<name>A0A2P2QYB7_RHIMU</name>
<dbReference type="EMBL" id="GGEC01091479">
    <property type="protein sequence ID" value="MBX71963.1"/>
    <property type="molecule type" value="Transcribed_RNA"/>
</dbReference>
<reference evidence="1" key="1">
    <citation type="submission" date="2018-02" db="EMBL/GenBank/DDBJ databases">
        <title>Rhizophora mucronata_Transcriptome.</title>
        <authorList>
            <person name="Meera S.P."/>
            <person name="Sreeshan A."/>
            <person name="Augustine A."/>
        </authorList>
    </citation>
    <scope>NUCLEOTIDE SEQUENCE</scope>
    <source>
        <tissue evidence="1">Leaf</tissue>
    </source>
</reference>
<protein>
    <submittedName>
        <fullName evidence="1">Uncharacterized protein</fullName>
    </submittedName>
</protein>
<sequence length="17" mass="1975">MLCKGFRLGHGFRLLVK</sequence>
<evidence type="ECO:0000313" key="1">
    <source>
        <dbReference type="EMBL" id="MBX71963.1"/>
    </source>
</evidence>
<proteinExistence type="predicted"/>
<organism evidence="1">
    <name type="scientific">Rhizophora mucronata</name>
    <name type="common">Asiatic mangrove</name>
    <dbReference type="NCBI Taxonomy" id="61149"/>
    <lineage>
        <taxon>Eukaryota</taxon>
        <taxon>Viridiplantae</taxon>
        <taxon>Streptophyta</taxon>
        <taxon>Embryophyta</taxon>
        <taxon>Tracheophyta</taxon>
        <taxon>Spermatophyta</taxon>
        <taxon>Magnoliopsida</taxon>
        <taxon>eudicotyledons</taxon>
        <taxon>Gunneridae</taxon>
        <taxon>Pentapetalae</taxon>
        <taxon>rosids</taxon>
        <taxon>fabids</taxon>
        <taxon>Malpighiales</taxon>
        <taxon>Rhizophoraceae</taxon>
        <taxon>Rhizophora</taxon>
    </lineage>
</organism>
<accession>A0A2P2QYB7</accession>
<dbReference type="AlphaFoldDB" id="A0A2P2QYB7"/>